<dbReference type="Pfam" id="PF14279">
    <property type="entry name" value="HNH_5"/>
    <property type="match status" value="1"/>
</dbReference>
<dbReference type="GO" id="GO:0004519">
    <property type="term" value="F:endonuclease activity"/>
    <property type="evidence" value="ECO:0007669"/>
    <property type="project" value="UniProtKB-KW"/>
</dbReference>
<sequence>MRNCIICRKQKKETEFNDEHVIPQAIGGYYHIYTVCIGCNSNLGNKIDVKLTTHSLINFIRYELKMSGYSGRLPNPLIGDYEIPGQDRQRVRLELDPMDRLIPKVVRNIKQIDGYGSFKLIIDQSEVADKDTIIAKFLSRRGTSTEQIQSIQFENVSAKPTLHGQLKVDTNGFKIALLKIAYEFTVSEMPDYFDDPQAKRIAKILETADYNAVDTDVEFLNNGIDKDVFSFLDRYVNFKNNNHYIILLNFEEYGLVCLVNIFDLFYIAVRMSTLSYDNEIIIGKNDIENHRFDIYNINSIVKESWNQGPTHLQFQCKFISDTDHQQFLQRQSTPKFALADNNGETSLFYSDGRIAYPRASMMLDGSNITPDISYDLDKVILKYQLDEELFVKELPTEQLHRVLAVIEEKPPIKPI</sequence>
<comment type="caution">
    <text evidence="2">The sequence shown here is derived from an EMBL/GenBank/DDBJ whole genome shotgun (WGS) entry which is preliminary data.</text>
</comment>
<proteinExistence type="predicted"/>
<keyword evidence="2" id="KW-0540">Nuclease</keyword>
<keyword evidence="2" id="KW-0255">Endonuclease</keyword>
<evidence type="ECO:0000313" key="2">
    <source>
        <dbReference type="EMBL" id="MBO0936444.1"/>
    </source>
</evidence>
<name>A0A939K2L6_9BACT</name>
<protein>
    <submittedName>
        <fullName evidence="2">HNH endonuclease</fullName>
    </submittedName>
</protein>
<keyword evidence="3" id="KW-1185">Reference proteome</keyword>
<gene>
    <name evidence="2" type="ORF">J2I47_07780</name>
</gene>
<dbReference type="RefSeq" id="WP_207364009.1">
    <property type="nucleotide sequence ID" value="NZ_JAFMYV010000003.1"/>
</dbReference>
<dbReference type="EMBL" id="JAFMYV010000003">
    <property type="protein sequence ID" value="MBO0936444.1"/>
    <property type="molecule type" value="Genomic_DNA"/>
</dbReference>
<dbReference type="InterPro" id="IPR029471">
    <property type="entry name" value="HNH_5"/>
</dbReference>
<evidence type="ECO:0000313" key="3">
    <source>
        <dbReference type="Proteomes" id="UP000664034"/>
    </source>
</evidence>
<feature type="domain" description="HNH endonuclease 5" evidence="1">
    <location>
        <begin position="4"/>
        <end position="54"/>
    </location>
</feature>
<keyword evidence="2" id="KW-0378">Hydrolase</keyword>
<evidence type="ECO:0000259" key="1">
    <source>
        <dbReference type="Pfam" id="PF14279"/>
    </source>
</evidence>
<accession>A0A939K2L6</accession>
<dbReference type="Proteomes" id="UP000664034">
    <property type="component" value="Unassembled WGS sequence"/>
</dbReference>
<dbReference type="AlphaFoldDB" id="A0A939K2L6"/>
<reference evidence="2" key="1">
    <citation type="submission" date="2021-03" db="EMBL/GenBank/DDBJ databases">
        <title>Fibrella sp. HMF5335 genome sequencing and assembly.</title>
        <authorList>
            <person name="Kang H."/>
            <person name="Kim H."/>
            <person name="Bae S."/>
            <person name="Joh K."/>
        </authorList>
    </citation>
    <scope>NUCLEOTIDE SEQUENCE</scope>
    <source>
        <strain evidence="2">HMF5335</strain>
    </source>
</reference>
<organism evidence="2 3">
    <name type="scientific">Fibrella rubiginis</name>
    <dbReference type="NCBI Taxonomy" id="2817060"/>
    <lineage>
        <taxon>Bacteria</taxon>
        <taxon>Pseudomonadati</taxon>
        <taxon>Bacteroidota</taxon>
        <taxon>Cytophagia</taxon>
        <taxon>Cytophagales</taxon>
        <taxon>Spirosomataceae</taxon>
        <taxon>Fibrella</taxon>
    </lineage>
</organism>